<dbReference type="GO" id="GO:0016301">
    <property type="term" value="F:kinase activity"/>
    <property type="evidence" value="ECO:0007669"/>
    <property type="project" value="UniProtKB-KW"/>
</dbReference>
<evidence type="ECO:0000313" key="2">
    <source>
        <dbReference type="Proteomes" id="UP001206128"/>
    </source>
</evidence>
<gene>
    <name evidence="1" type="ORF">LX83_003384</name>
</gene>
<comment type="caution">
    <text evidence="1">The sequence shown here is derived from an EMBL/GenBank/DDBJ whole genome shotgun (WGS) entry which is preliminary data.</text>
</comment>
<keyword evidence="1" id="KW-0808">Transferase</keyword>
<keyword evidence="2" id="KW-1185">Reference proteome</keyword>
<name>A0AAE3GE28_9PSEU</name>
<accession>A0AAE3GE28</accession>
<dbReference type="RefSeq" id="WP_253772459.1">
    <property type="nucleotide sequence ID" value="NZ_JAMTCK010000007.1"/>
</dbReference>
<sequence length="135" mass="14821">MDRPSTVEMRVEAAPEYLIVLRNVAADLAMGRDFDLDSISDFRIAVDEACAILLRLAEPKAVLRCLFHVRTDEIRVHVEVPCSERPVIAQDTFTWHVLTTLADSVTTNVTEAAGHSAGFLASIELTKKPVSAATE</sequence>
<dbReference type="Proteomes" id="UP001206128">
    <property type="component" value="Unassembled WGS sequence"/>
</dbReference>
<dbReference type="EMBL" id="JAMTCK010000007">
    <property type="protein sequence ID" value="MCP2166516.1"/>
    <property type="molecule type" value="Genomic_DNA"/>
</dbReference>
<dbReference type="AlphaFoldDB" id="A0AAE3GE28"/>
<evidence type="ECO:0000313" key="1">
    <source>
        <dbReference type="EMBL" id="MCP2166516.1"/>
    </source>
</evidence>
<reference evidence="1" key="1">
    <citation type="submission" date="2022-06" db="EMBL/GenBank/DDBJ databases">
        <title>Genomic Encyclopedia of Archaeal and Bacterial Type Strains, Phase II (KMG-II): from individual species to whole genera.</title>
        <authorList>
            <person name="Goeker M."/>
        </authorList>
    </citation>
    <scope>NUCLEOTIDE SEQUENCE</scope>
    <source>
        <strain evidence="1">DSM 43935</strain>
    </source>
</reference>
<proteinExistence type="predicted"/>
<keyword evidence="1" id="KW-0418">Kinase</keyword>
<organism evidence="1 2">
    <name type="scientific">Goodfellowiella coeruleoviolacea</name>
    <dbReference type="NCBI Taxonomy" id="334858"/>
    <lineage>
        <taxon>Bacteria</taxon>
        <taxon>Bacillati</taxon>
        <taxon>Actinomycetota</taxon>
        <taxon>Actinomycetes</taxon>
        <taxon>Pseudonocardiales</taxon>
        <taxon>Pseudonocardiaceae</taxon>
        <taxon>Goodfellowiella</taxon>
    </lineage>
</organism>
<protein>
    <submittedName>
        <fullName evidence="1">Serine/threonine-protein kinase RsbW</fullName>
    </submittedName>
</protein>